<feature type="compositionally biased region" description="Basic and acidic residues" evidence="1">
    <location>
        <begin position="59"/>
        <end position="88"/>
    </location>
</feature>
<proteinExistence type="predicted"/>
<feature type="region of interest" description="Disordered" evidence="1">
    <location>
        <begin position="50"/>
        <end position="106"/>
    </location>
</feature>
<keyword evidence="3" id="KW-1185">Reference proteome</keyword>
<dbReference type="EMBL" id="CADEAL010000101">
    <property type="protein sequence ID" value="CAB1414358.1"/>
    <property type="molecule type" value="Genomic_DNA"/>
</dbReference>
<dbReference type="AlphaFoldDB" id="A0A9N7TMH4"/>
<accession>A0A9N7TMH4</accession>
<gene>
    <name evidence="2" type="ORF">PLEPLA_LOCUS2067</name>
</gene>
<evidence type="ECO:0000313" key="3">
    <source>
        <dbReference type="Proteomes" id="UP001153269"/>
    </source>
</evidence>
<comment type="caution">
    <text evidence="2">The sequence shown here is derived from an EMBL/GenBank/DDBJ whole genome shotgun (WGS) entry which is preliminary data.</text>
</comment>
<name>A0A9N7TMH4_PLEPL</name>
<organism evidence="2 3">
    <name type="scientific">Pleuronectes platessa</name>
    <name type="common">European plaice</name>
    <dbReference type="NCBI Taxonomy" id="8262"/>
    <lineage>
        <taxon>Eukaryota</taxon>
        <taxon>Metazoa</taxon>
        <taxon>Chordata</taxon>
        <taxon>Craniata</taxon>
        <taxon>Vertebrata</taxon>
        <taxon>Euteleostomi</taxon>
        <taxon>Actinopterygii</taxon>
        <taxon>Neopterygii</taxon>
        <taxon>Teleostei</taxon>
        <taxon>Neoteleostei</taxon>
        <taxon>Acanthomorphata</taxon>
        <taxon>Carangaria</taxon>
        <taxon>Pleuronectiformes</taxon>
        <taxon>Pleuronectoidei</taxon>
        <taxon>Pleuronectidae</taxon>
        <taxon>Pleuronectes</taxon>
    </lineage>
</organism>
<dbReference type="Proteomes" id="UP001153269">
    <property type="component" value="Unassembled WGS sequence"/>
</dbReference>
<protein>
    <submittedName>
        <fullName evidence="2">Uncharacterized protein</fullName>
    </submittedName>
</protein>
<sequence>MVLFEKQHLPHTKQQWNPANKVLLTVNADAPASVLLPEEKMLRSDNPPLIPQQSAHRSHGSEERKGVACRRWEEGRNSEEWSSPRRSGEAVWRMPSRQDPRPTGLHRGRACIRKAQHVIHYNHILLIFPPHLSSHSPDVLATQAQGSLNLWCNDRPRSCSQPHLWNMAPVCRTAYQGDVPRDFKTDRSGNRGVPILRHAAIRSLFDHTYRTTTHES</sequence>
<evidence type="ECO:0000256" key="1">
    <source>
        <dbReference type="SAM" id="MobiDB-lite"/>
    </source>
</evidence>
<evidence type="ECO:0000313" key="2">
    <source>
        <dbReference type="EMBL" id="CAB1414358.1"/>
    </source>
</evidence>
<reference evidence="2" key="1">
    <citation type="submission" date="2020-03" db="EMBL/GenBank/DDBJ databases">
        <authorList>
            <person name="Weist P."/>
        </authorList>
    </citation>
    <scope>NUCLEOTIDE SEQUENCE</scope>
</reference>